<dbReference type="PANTHER" id="PTHR10361:SF28">
    <property type="entry name" value="P3 PROTEIN-RELATED"/>
    <property type="match status" value="1"/>
</dbReference>
<comment type="caution">
    <text evidence="6">The sequence shown here is derived from an EMBL/GenBank/DDBJ whole genome shotgun (WGS) entry which is preliminary data.</text>
</comment>
<feature type="transmembrane region" description="Helical" evidence="5">
    <location>
        <begin position="157"/>
        <end position="179"/>
    </location>
</feature>
<evidence type="ECO:0000313" key="6">
    <source>
        <dbReference type="EMBL" id="ENY71994.1"/>
    </source>
</evidence>
<feature type="transmembrane region" description="Helical" evidence="5">
    <location>
        <begin position="85"/>
        <end position="107"/>
    </location>
</feature>
<dbReference type="Gene3D" id="1.20.1530.20">
    <property type="match status" value="1"/>
</dbReference>
<keyword evidence="4 5" id="KW-0472">Membrane</keyword>
<evidence type="ECO:0000256" key="3">
    <source>
        <dbReference type="ARBA" id="ARBA00022989"/>
    </source>
</evidence>
<sequence>MLGRITRLFPLWALLGSLLAYGQPTWFVGLKQQIIPLLTVIMLAMGLTLRPAHFLDVLGNRRAVLLGLVLQFSVMPLAADLVSRLLGFDTALTVGMILVGSVAGGTASNVMCYLAKGDLALSITMTALSTLVGVVATPLLVQLLAERSVDVPVWEMLLSLIKIVVVPVVPVVAGVLLNALFHRAIARIEPLLPLVSMAAIVLIIAIVVALNAGQLASIGPIVALAVMLHNGIGLALGYSITRLLGFDERTCRTLSFEVGLQNSGLATALAMKFFTPASAVAGTLFSIWHNLSGSLLAGIWARRSLTRTTPHAALERE</sequence>
<organism evidence="6 7">
    <name type="scientific">Aeromonas diversa CDC 2478-85</name>
    <dbReference type="NCBI Taxonomy" id="1268237"/>
    <lineage>
        <taxon>Bacteria</taxon>
        <taxon>Pseudomonadati</taxon>
        <taxon>Pseudomonadota</taxon>
        <taxon>Gammaproteobacteria</taxon>
        <taxon>Aeromonadales</taxon>
        <taxon>Aeromonadaceae</taxon>
        <taxon>Aeromonas</taxon>
    </lineage>
</organism>
<proteinExistence type="predicted"/>
<feature type="transmembrane region" description="Helical" evidence="5">
    <location>
        <begin position="119"/>
        <end position="145"/>
    </location>
</feature>
<evidence type="ECO:0000256" key="2">
    <source>
        <dbReference type="ARBA" id="ARBA00022692"/>
    </source>
</evidence>
<keyword evidence="7" id="KW-1185">Reference proteome</keyword>
<dbReference type="OrthoDB" id="9806785at2"/>
<dbReference type="Pfam" id="PF01758">
    <property type="entry name" value="SBF"/>
    <property type="match status" value="1"/>
</dbReference>
<feature type="transmembrane region" description="Helical" evidence="5">
    <location>
        <begin position="218"/>
        <end position="240"/>
    </location>
</feature>
<dbReference type="Proteomes" id="UP000023775">
    <property type="component" value="Unassembled WGS sequence"/>
</dbReference>
<accession>N9U0T5</accession>
<evidence type="ECO:0000256" key="1">
    <source>
        <dbReference type="ARBA" id="ARBA00004141"/>
    </source>
</evidence>
<dbReference type="EMBL" id="APVG01000023">
    <property type="protein sequence ID" value="ENY71994.1"/>
    <property type="molecule type" value="Genomic_DNA"/>
</dbReference>
<comment type="subcellular location">
    <subcellularLocation>
        <location evidence="1">Membrane</location>
        <topology evidence="1">Multi-pass membrane protein</topology>
    </subcellularLocation>
</comment>
<keyword evidence="3 5" id="KW-1133">Transmembrane helix</keyword>
<feature type="transmembrane region" description="Helical" evidence="5">
    <location>
        <begin position="32"/>
        <end position="51"/>
    </location>
</feature>
<feature type="transmembrane region" description="Helical" evidence="5">
    <location>
        <begin position="191"/>
        <end position="212"/>
    </location>
</feature>
<keyword evidence="2 5" id="KW-0812">Transmembrane</keyword>
<dbReference type="InterPro" id="IPR004710">
    <property type="entry name" value="Bilac:Na_transpt"/>
</dbReference>
<gene>
    <name evidence="6" type="ORF">G114_10075</name>
</gene>
<dbReference type="InterPro" id="IPR002657">
    <property type="entry name" value="BilAc:Na_symport/Acr3"/>
</dbReference>
<dbReference type="PANTHER" id="PTHR10361">
    <property type="entry name" value="SODIUM-BILE ACID COTRANSPORTER"/>
    <property type="match status" value="1"/>
</dbReference>
<dbReference type="AlphaFoldDB" id="N9U0T5"/>
<dbReference type="PATRIC" id="fig|1268237.3.peg.1982"/>
<dbReference type="InterPro" id="IPR038770">
    <property type="entry name" value="Na+/solute_symporter_sf"/>
</dbReference>
<evidence type="ECO:0000313" key="7">
    <source>
        <dbReference type="Proteomes" id="UP000023775"/>
    </source>
</evidence>
<dbReference type="eggNOG" id="COG0385">
    <property type="taxonomic scope" value="Bacteria"/>
</dbReference>
<name>N9U0T5_9GAMM</name>
<reference evidence="6 7" key="1">
    <citation type="journal article" date="2013" name="Genome Announc.">
        <title>Draft Genome Sequence of the Aeromonas diversa Type Strain.</title>
        <authorList>
            <person name="Farfan M."/>
            <person name="Spataro N."/>
            <person name="Sanglas A."/>
            <person name="Albarral V."/>
            <person name="Loren J.G."/>
            <person name="Bosch E."/>
            <person name="Fuste M.C."/>
        </authorList>
    </citation>
    <scope>NUCLEOTIDE SEQUENCE [LARGE SCALE GENOMIC DNA]</scope>
    <source>
        <strain evidence="6 7">2478-85</strain>
    </source>
</reference>
<dbReference type="RefSeq" id="WP_005352825.1">
    <property type="nucleotide sequence ID" value="NZ_APVG01000023.1"/>
</dbReference>
<protein>
    <submittedName>
        <fullName evidence="6">Sodium-dependent transporter</fullName>
    </submittedName>
</protein>
<evidence type="ECO:0000256" key="4">
    <source>
        <dbReference type="ARBA" id="ARBA00023136"/>
    </source>
</evidence>
<dbReference type="GO" id="GO:0016020">
    <property type="term" value="C:membrane"/>
    <property type="evidence" value="ECO:0007669"/>
    <property type="project" value="UniProtKB-SubCell"/>
</dbReference>
<feature type="transmembrane region" description="Helical" evidence="5">
    <location>
        <begin position="63"/>
        <end position="79"/>
    </location>
</feature>
<evidence type="ECO:0000256" key="5">
    <source>
        <dbReference type="SAM" id="Phobius"/>
    </source>
</evidence>